<dbReference type="Proteomes" id="UP000801428">
    <property type="component" value="Unassembled WGS sequence"/>
</dbReference>
<dbReference type="InterPro" id="IPR036047">
    <property type="entry name" value="F-box-like_dom_sf"/>
</dbReference>
<dbReference type="EMBL" id="SWKU01000006">
    <property type="protein sequence ID" value="KAF3005610.1"/>
    <property type="molecule type" value="Genomic_DNA"/>
</dbReference>
<protein>
    <recommendedName>
        <fullName evidence="2">F-box domain-containing protein</fullName>
    </recommendedName>
</protein>
<organism evidence="3 4">
    <name type="scientific">Curvularia kusanoi</name>
    <name type="common">Cochliobolus kusanoi</name>
    <dbReference type="NCBI Taxonomy" id="90978"/>
    <lineage>
        <taxon>Eukaryota</taxon>
        <taxon>Fungi</taxon>
        <taxon>Dikarya</taxon>
        <taxon>Ascomycota</taxon>
        <taxon>Pezizomycotina</taxon>
        <taxon>Dothideomycetes</taxon>
        <taxon>Pleosporomycetidae</taxon>
        <taxon>Pleosporales</taxon>
        <taxon>Pleosporineae</taxon>
        <taxon>Pleosporaceae</taxon>
        <taxon>Curvularia</taxon>
    </lineage>
</organism>
<sequence>MPPTYFCQLCGMDMAIARIRTPDEPPTAAWNYEGCNYVGFEAFRNYYGEIVEDHKCQECTTLDRTPAVFQRDPSDGYRDRAEDQEDADWLPEDHSSTDSESLEYDTDADDEPDDLPKGRDCDTADQDGAIHHSLARTLYQPPLKSHPPHGTWDVDGRYLYTRDRNFEYLKDKLQDQEQGPPRFPLEHIASPSCQSVQGINGHKLSVAEMKGCRNHRFLVPRPLHSLPPDWKPEPVDNMFEQDSLFVLSGEANGSYGSMAGQFVYPPRYRLDRVPISAESANKGCWDRGSWIPLPVHSYCLDMYAKVSYRQLGHVDLHGIWLWRELCDNPSKVDFADKIISPYPGIGKTNEIDPFFHHVGNEWMAANPVEIPGLAEVLQDCLINSTSSPAVQQTQSSLFALPVELLHNIFESLDDPDIDAIAATCRTFRCCSQPLYRCRVIRDMGCLWEVLESRPYPISPDWPVTWDPCNPPGLVTPELPLGLETRKTETEIWTQITADDPDTSDLGKAVQLVNFIRREAILNSYREKLKWSLDEWQGFRTKVEDWICSMPPDGHQHTEDVDWIHLWHSFKPDKCSLSGIRNRMRIWKECERIISLVRRLRDSSRFDEIKGLEREILEDVANPWWEESVLSMQDILHGGFLRKRDWEFNSVEEPV</sequence>
<gene>
    <name evidence="3" type="ORF">E8E13_002327</name>
</gene>
<keyword evidence="4" id="KW-1185">Reference proteome</keyword>
<name>A0A9P4THH1_CURKU</name>
<dbReference type="SUPFAM" id="SSF81383">
    <property type="entry name" value="F-box domain"/>
    <property type="match status" value="1"/>
</dbReference>
<dbReference type="Pfam" id="PF12937">
    <property type="entry name" value="F-box-like"/>
    <property type="match status" value="1"/>
</dbReference>
<dbReference type="OrthoDB" id="40579at2759"/>
<evidence type="ECO:0000259" key="2">
    <source>
        <dbReference type="PROSITE" id="PS50181"/>
    </source>
</evidence>
<feature type="compositionally biased region" description="Acidic residues" evidence="1">
    <location>
        <begin position="100"/>
        <end position="113"/>
    </location>
</feature>
<accession>A0A9P4THH1</accession>
<evidence type="ECO:0000313" key="4">
    <source>
        <dbReference type="Proteomes" id="UP000801428"/>
    </source>
</evidence>
<dbReference type="PROSITE" id="PS50181">
    <property type="entry name" value="FBOX"/>
    <property type="match status" value="1"/>
</dbReference>
<proteinExistence type="predicted"/>
<comment type="caution">
    <text evidence="3">The sequence shown here is derived from an EMBL/GenBank/DDBJ whole genome shotgun (WGS) entry which is preliminary data.</text>
</comment>
<dbReference type="InterPro" id="IPR001810">
    <property type="entry name" value="F-box_dom"/>
</dbReference>
<feature type="domain" description="F-box" evidence="2">
    <location>
        <begin position="394"/>
        <end position="450"/>
    </location>
</feature>
<dbReference type="AlphaFoldDB" id="A0A9P4THH1"/>
<feature type="region of interest" description="Disordered" evidence="1">
    <location>
        <begin position="67"/>
        <end position="125"/>
    </location>
</feature>
<evidence type="ECO:0000313" key="3">
    <source>
        <dbReference type="EMBL" id="KAF3005610.1"/>
    </source>
</evidence>
<reference evidence="3" key="1">
    <citation type="submission" date="2019-04" db="EMBL/GenBank/DDBJ databases">
        <title>Sequencing of skin fungus with MAO and IRED activity.</title>
        <authorList>
            <person name="Marsaioli A.J."/>
            <person name="Bonatto J.M.C."/>
            <person name="Reis Junior O."/>
        </authorList>
    </citation>
    <scope>NUCLEOTIDE SEQUENCE</scope>
    <source>
        <strain evidence="3">30M1</strain>
    </source>
</reference>
<evidence type="ECO:0000256" key="1">
    <source>
        <dbReference type="SAM" id="MobiDB-lite"/>
    </source>
</evidence>
<feature type="compositionally biased region" description="Basic and acidic residues" evidence="1">
    <location>
        <begin position="72"/>
        <end position="81"/>
    </location>
</feature>